<dbReference type="GO" id="GO:0043743">
    <property type="term" value="F:LPPG:FO 2-phospho-L-lactate transferase activity"/>
    <property type="evidence" value="ECO:0007669"/>
    <property type="project" value="InterPro"/>
</dbReference>
<name>A0A1G2R3V1_9BACT</name>
<proteinExistence type="inferred from homology"/>
<dbReference type="InterPro" id="IPR010119">
    <property type="entry name" value="Gluconeogen_factor"/>
</dbReference>
<comment type="subcellular location">
    <subcellularLocation>
        <location evidence="2">Cytoplasm</location>
    </subcellularLocation>
</comment>
<evidence type="ECO:0000313" key="4">
    <source>
        <dbReference type="Proteomes" id="UP000179258"/>
    </source>
</evidence>
<dbReference type="GO" id="GO:0005737">
    <property type="term" value="C:cytoplasm"/>
    <property type="evidence" value="ECO:0007669"/>
    <property type="project" value="UniProtKB-SubCell"/>
</dbReference>
<dbReference type="Pfam" id="PF01933">
    <property type="entry name" value="CofD"/>
    <property type="match status" value="1"/>
</dbReference>
<dbReference type="Gene3D" id="3.40.50.10680">
    <property type="entry name" value="CofD-like domains"/>
    <property type="match status" value="1"/>
</dbReference>
<dbReference type="AlphaFoldDB" id="A0A1G2R3V1"/>
<dbReference type="InterPro" id="IPR038136">
    <property type="entry name" value="CofD-like_dom_sf"/>
</dbReference>
<protein>
    <recommendedName>
        <fullName evidence="2">Putative gluconeogenesis factor</fullName>
    </recommendedName>
</protein>
<comment type="similarity">
    <text evidence="2">Belongs to the gluconeogenesis factor family.</text>
</comment>
<organism evidence="3 4">
    <name type="scientific">Candidatus Wildermuthbacteria bacterium RIFCSPHIGHO2_02_FULL_47_17</name>
    <dbReference type="NCBI Taxonomy" id="1802452"/>
    <lineage>
        <taxon>Bacteria</taxon>
        <taxon>Candidatus Wildermuthiibacteriota</taxon>
    </lineage>
</organism>
<evidence type="ECO:0000256" key="1">
    <source>
        <dbReference type="ARBA" id="ARBA00022490"/>
    </source>
</evidence>
<dbReference type="InterPro" id="IPR002882">
    <property type="entry name" value="CofD"/>
</dbReference>
<reference evidence="3 4" key="1">
    <citation type="journal article" date="2016" name="Nat. Commun.">
        <title>Thousands of microbial genomes shed light on interconnected biogeochemical processes in an aquifer system.</title>
        <authorList>
            <person name="Anantharaman K."/>
            <person name="Brown C.T."/>
            <person name="Hug L.A."/>
            <person name="Sharon I."/>
            <person name="Castelle C.J."/>
            <person name="Probst A.J."/>
            <person name="Thomas B.C."/>
            <person name="Singh A."/>
            <person name="Wilkins M.J."/>
            <person name="Karaoz U."/>
            <person name="Brodie E.L."/>
            <person name="Williams K.H."/>
            <person name="Hubbard S.S."/>
            <person name="Banfield J.F."/>
        </authorList>
    </citation>
    <scope>NUCLEOTIDE SEQUENCE [LARGE SCALE GENOMIC DNA]</scope>
</reference>
<accession>A0A1G2R3V1</accession>
<dbReference type="Proteomes" id="UP000179258">
    <property type="component" value="Unassembled WGS sequence"/>
</dbReference>
<dbReference type="HAMAP" id="MF_00973">
    <property type="entry name" value="Gluconeogen_factor"/>
    <property type="match status" value="1"/>
</dbReference>
<dbReference type="PANTHER" id="PTHR30135">
    <property type="entry name" value="UNCHARACTERIZED PROTEIN YVCK-RELATED"/>
    <property type="match status" value="1"/>
</dbReference>
<dbReference type="SUPFAM" id="SSF142338">
    <property type="entry name" value="CofD-like"/>
    <property type="match status" value="1"/>
</dbReference>
<evidence type="ECO:0000256" key="2">
    <source>
        <dbReference type="HAMAP-Rule" id="MF_00973"/>
    </source>
</evidence>
<gene>
    <name evidence="3" type="ORF">A3D59_02080</name>
</gene>
<comment type="caution">
    <text evidence="3">The sequence shown here is derived from an EMBL/GenBank/DDBJ whole genome shotgun (WGS) entry which is preliminary data.</text>
</comment>
<dbReference type="GO" id="GO:0008360">
    <property type="term" value="P:regulation of cell shape"/>
    <property type="evidence" value="ECO:0007669"/>
    <property type="project" value="UniProtKB-UniRule"/>
</dbReference>
<keyword evidence="1 2" id="KW-0963">Cytoplasm</keyword>
<dbReference type="NCBIfam" id="TIGR01826">
    <property type="entry name" value="CofD_related"/>
    <property type="match status" value="1"/>
</dbReference>
<comment type="function">
    <text evidence="2">Required for morphogenesis under gluconeogenic growth conditions.</text>
</comment>
<evidence type="ECO:0000313" key="3">
    <source>
        <dbReference type="EMBL" id="OHA67545.1"/>
    </source>
</evidence>
<dbReference type="PANTHER" id="PTHR30135:SF3">
    <property type="entry name" value="GLUCONEOGENESIS FACTOR-RELATED"/>
    <property type="match status" value="1"/>
</dbReference>
<dbReference type="EMBL" id="MHTX01000037">
    <property type="protein sequence ID" value="OHA67545.1"/>
    <property type="molecule type" value="Genomic_DNA"/>
</dbReference>
<dbReference type="CDD" id="cd07187">
    <property type="entry name" value="YvcK_like"/>
    <property type="match status" value="1"/>
</dbReference>
<sequence length="316" mass="34950">MNKKSSIVVIGGGTGTFTVLFGLKERKNIHLSAIVSMADDGGSTGILRKEPGILPPGAIRPALAALLRSKERMAAFNFRFTDGIFKGHNVGNLLIYLFARIYGDPQKAIDEMERILQVKGEVIPSTFGDAKLYAKLENDGVIAGETNIDVPQHDGRLRIEDVWLDPPCTANPKAIYAIKKAELIIIGPGDLFSSIVPNFLANGIPQAIRESRAKKIYVCNLMTKFGETHGFSAADFVEIIEKYLGQDVLDLVILNKKKPPKDRITQYEKQGAQFVSWKKEDFRSRKFTVVEENLLSKKGFIRHDPAALANAILKLL</sequence>